<comment type="caution">
    <text evidence="11">The sequence shown here is derived from an EMBL/GenBank/DDBJ whole genome shotgun (WGS) entry which is preliminary data.</text>
</comment>
<dbReference type="PANTHER" id="PTHR31806">
    <property type="entry name" value="PURINE-CYTOSINE PERMEASE FCY2-RELATED"/>
    <property type="match status" value="1"/>
</dbReference>
<feature type="transmembrane region" description="Helical" evidence="10">
    <location>
        <begin position="412"/>
        <end position="429"/>
    </location>
</feature>
<dbReference type="Gene3D" id="1.10.4160.10">
    <property type="entry name" value="Hydantoin permease"/>
    <property type="match status" value="1"/>
</dbReference>
<evidence type="ECO:0000256" key="1">
    <source>
        <dbReference type="ARBA" id="ARBA00004141"/>
    </source>
</evidence>
<dbReference type="AlphaFoldDB" id="A0A9W4JGB8"/>
<dbReference type="GO" id="GO:0022857">
    <property type="term" value="F:transmembrane transporter activity"/>
    <property type="evidence" value="ECO:0007669"/>
    <property type="project" value="InterPro"/>
</dbReference>
<dbReference type="GO" id="GO:0000329">
    <property type="term" value="C:fungal-type vacuole membrane"/>
    <property type="evidence" value="ECO:0007669"/>
    <property type="project" value="TreeGrafter"/>
</dbReference>
<evidence type="ECO:0008006" key="13">
    <source>
        <dbReference type="Google" id="ProtNLM"/>
    </source>
</evidence>
<feature type="transmembrane region" description="Helical" evidence="10">
    <location>
        <begin position="386"/>
        <end position="406"/>
    </location>
</feature>
<evidence type="ECO:0000256" key="7">
    <source>
        <dbReference type="ARBA" id="ARBA00023136"/>
    </source>
</evidence>
<dbReference type="Pfam" id="PF02133">
    <property type="entry name" value="Transp_cyt_pur"/>
    <property type="match status" value="1"/>
</dbReference>
<dbReference type="GO" id="GO:0005886">
    <property type="term" value="C:plasma membrane"/>
    <property type="evidence" value="ECO:0007669"/>
    <property type="project" value="TreeGrafter"/>
</dbReference>
<evidence type="ECO:0000313" key="12">
    <source>
        <dbReference type="Proteomes" id="UP001152646"/>
    </source>
</evidence>
<evidence type="ECO:0000256" key="8">
    <source>
        <dbReference type="PIRNR" id="PIRNR002744"/>
    </source>
</evidence>
<keyword evidence="7 8" id="KW-0472">Membrane</keyword>
<feature type="compositionally biased region" description="Polar residues" evidence="9">
    <location>
        <begin position="23"/>
        <end position="33"/>
    </location>
</feature>
<name>A0A9W4JGB8_9EURO</name>
<keyword evidence="5 10" id="KW-0812">Transmembrane</keyword>
<organism evidence="11 12">
    <name type="scientific">Penicillium salamii</name>
    <dbReference type="NCBI Taxonomy" id="1612424"/>
    <lineage>
        <taxon>Eukaryota</taxon>
        <taxon>Fungi</taxon>
        <taxon>Dikarya</taxon>
        <taxon>Ascomycota</taxon>
        <taxon>Pezizomycotina</taxon>
        <taxon>Eurotiomycetes</taxon>
        <taxon>Eurotiomycetidae</taxon>
        <taxon>Eurotiales</taxon>
        <taxon>Aspergillaceae</taxon>
        <taxon>Penicillium</taxon>
    </lineage>
</organism>
<feature type="transmembrane region" description="Helical" evidence="10">
    <location>
        <begin position="491"/>
        <end position="510"/>
    </location>
</feature>
<dbReference type="InterPro" id="IPR026030">
    <property type="entry name" value="Pur-cyt_permease_Fcy2/21/22"/>
</dbReference>
<evidence type="ECO:0000256" key="9">
    <source>
        <dbReference type="SAM" id="MobiDB-lite"/>
    </source>
</evidence>
<dbReference type="PANTHER" id="PTHR31806:SF16">
    <property type="entry name" value="PURINE-CYTOSINE TRANSPORTER (EUROFUNG)"/>
    <property type="match status" value="1"/>
</dbReference>
<dbReference type="Proteomes" id="UP001152646">
    <property type="component" value="Unassembled WGS sequence"/>
</dbReference>
<evidence type="ECO:0000256" key="4">
    <source>
        <dbReference type="ARBA" id="ARBA00022553"/>
    </source>
</evidence>
<evidence type="ECO:0000256" key="3">
    <source>
        <dbReference type="ARBA" id="ARBA00022448"/>
    </source>
</evidence>
<feature type="transmembrane region" description="Helical" evidence="10">
    <location>
        <begin position="84"/>
        <end position="107"/>
    </location>
</feature>
<keyword evidence="3 8" id="KW-0813">Transport</keyword>
<feature type="transmembrane region" description="Helical" evidence="10">
    <location>
        <begin position="450"/>
        <end position="471"/>
    </location>
</feature>
<dbReference type="PIRSF" id="PIRSF002744">
    <property type="entry name" value="Pur-cyt_permease"/>
    <property type="match status" value="1"/>
</dbReference>
<keyword evidence="6 10" id="KW-1133">Transmembrane helix</keyword>
<gene>
    <name evidence="11" type="ORF">PSALAMII_LOCUS7030</name>
</gene>
<feature type="transmembrane region" description="Helical" evidence="10">
    <location>
        <begin position="221"/>
        <end position="240"/>
    </location>
</feature>
<evidence type="ECO:0000256" key="2">
    <source>
        <dbReference type="ARBA" id="ARBA00008974"/>
    </source>
</evidence>
<reference evidence="11" key="1">
    <citation type="submission" date="2021-07" db="EMBL/GenBank/DDBJ databases">
        <authorList>
            <person name="Branca A.L. A."/>
        </authorList>
    </citation>
    <scope>NUCLEOTIDE SEQUENCE</scope>
</reference>
<accession>A0A9W4JGB8</accession>
<evidence type="ECO:0000256" key="6">
    <source>
        <dbReference type="ARBA" id="ARBA00022989"/>
    </source>
</evidence>
<feature type="transmembrane region" description="Helical" evidence="10">
    <location>
        <begin position="260"/>
        <end position="280"/>
    </location>
</feature>
<dbReference type="FunFam" id="1.10.4160.10:FF:000002">
    <property type="entry name" value="Purine-cytosine permease fcyB"/>
    <property type="match status" value="1"/>
</dbReference>
<evidence type="ECO:0000256" key="5">
    <source>
        <dbReference type="ARBA" id="ARBA00022692"/>
    </source>
</evidence>
<protein>
    <recommendedName>
        <fullName evidence="13">Purine-cytosine permease</fullName>
    </recommendedName>
</protein>
<comment type="subcellular location">
    <subcellularLocation>
        <location evidence="1">Membrane</location>
        <topology evidence="1">Multi-pass membrane protein</topology>
    </subcellularLocation>
</comment>
<dbReference type="OrthoDB" id="5428495at2759"/>
<feature type="transmembrane region" description="Helical" evidence="10">
    <location>
        <begin position="292"/>
        <end position="325"/>
    </location>
</feature>
<proteinExistence type="inferred from homology"/>
<comment type="similarity">
    <text evidence="2 8">Belongs to the purine-cytosine permease (2.A.39) family.</text>
</comment>
<keyword evidence="4" id="KW-0597">Phosphoprotein</keyword>
<evidence type="ECO:0000313" key="11">
    <source>
        <dbReference type="EMBL" id="CAG8390797.1"/>
    </source>
</evidence>
<feature type="transmembrane region" description="Helical" evidence="10">
    <location>
        <begin position="114"/>
        <end position="132"/>
    </location>
</feature>
<feature type="transmembrane region" description="Helical" evidence="10">
    <location>
        <begin position="190"/>
        <end position="209"/>
    </location>
</feature>
<dbReference type="EMBL" id="CAJVPA010000195">
    <property type="protein sequence ID" value="CAG8390797.1"/>
    <property type="molecule type" value="Genomic_DNA"/>
</dbReference>
<evidence type="ECO:0000256" key="10">
    <source>
        <dbReference type="SAM" id="Phobius"/>
    </source>
</evidence>
<sequence>MGSIDIEKAYNQPPDTHDHFNLDKSTSASTSEASDLVKPAPIPEPQSLWQKCIASLKGGENRGIERIPPEEREPVTSSTTLHMFLMWFSMTLATNNIVVGSMGTLVLGLSFKDAALCGVFGCLLGTTIIGYISTWGPKSGNRTLIAARYFMGFYPSKVCCVLNLFTNVGYSMVNSVVGGQILSVVSGGHLSVLVGIVIVAVSSWAMALFGMKIFQLYERVAWLPQLLVICVMVGSAGPHFNFSEATSASAQDLNAKRITFFSLALSIGLAWAPLAADYYVYYPSHIKSWRTFIVTVFGSLQAMSISLLMGIGLGTVISSSAYYAGKYGSSPGGVLMTAYDSLGGFGKFCAVINVLSLVANNTPGAYSMGMNFQMLGGVFGKVPRPVFTTLATIIYAACAMGGRNALYEVFKGFLPLIGYWVMMFVVIMLEEDTIFRRTKGYDWTAWDCQAKLPVGLAAAGSFLIGWAGAVVGMSQAYYMGPISQLSGGGDLGLWLAAGFTAISFPPLRALELRFIGR</sequence>
<feature type="region of interest" description="Disordered" evidence="9">
    <location>
        <begin position="1"/>
        <end position="43"/>
    </location>
</feature>
<dbReference type="InterPro" id="IPR001248">
    <property type="entry name" value="Pur-cyt_permease"/>
</dbReference>
<dbReference type="GO" id="GO:0015851">
    <property type="term" value="P:nucleobase transport"/>
    <property type="evidence" value="ECO:0007669"/>
    <property type="project" value="UniProtKB-ARBA"/>
</dbReference>